<keyword evidence="2" id="KW-0719">Serine esterase</keyword>
<keyword evidence="5 8" id="KW-0378">Hydrolase</keyword>
<evidence type="ECO:0000313" key="11">
    <source>
        <dbReference type="Proteomes" id="UP000053342"/>
    </source>
</evidence>
<keyword evidence="11" id="KW-1185">Reference proteome</keyword>
<evidence type="ECO:0000256" key="8">
    <source>
        <dbReference type="RuleBase" id="RU361238"/>
    </source>
</evidence>
<keyword evidence="4" id="KW-0732">Signal</keyword>
<evidence type="ECO:0000256" key="2">
    <source>
        <dbReference type="ARBA" id="ARBA00022487"/>
    </source>
</evidence>
<proteinExistence type="inferred from homology"/>
<dbReference type="OrthoDB" id="3039123at2759"/>
<keyword evidence="6" id="KW-0106">Calcium</keyword>
<name>A0A0D2DIN4_9EURO</name>
<dbReference type="VEuPathDB" id="FungiDB:PV06_05877"/>
<dbReference type="RefSeq" id="XP_016262531.1">
    <property type="nucleotide sequence ID" value="XM_016406927.1"/>
</dbReference>
<gene>
    <name evidence="10" type="ORF">PV06_05877</name>
</gene>
<dbReference type="EC" id="3.1.1.-" evidence="8"/>
<comment type="similarity">
    <text evidence="1 8">Belongs to the tannase family.</text>
</comment>
<evidence type="ECO:0000256" key="9">
    <source>
        <dbReference type="SAM" id="MobiDB-lite"/>
    </source>
</evidence>
<dbReference type="Pfam" id="PF07519">
    <property type="entry name" value="Tannase"/>
    <property type="match status" value="1"/>
</dbReference>
<protein>
    <recommendedName>
        <fullName evidence="8">Carboxylic ester hydrolase</fullName>
        <ecNumber evidence="8">3.1.1.-</ecNumber>
    </recommendedName>
</protein>
<dbReference type="GO" id="GO:0046872">
    <property type="term" value="F:metal ion binding"/>
    <property type="evidence" value="ECO:0007669"/>
    <property type="project" value="UniProtKB-KW"/>
</dbReference>
<feature type="compositionally biased region" description="Basic and acidic residues" evidence="9">
    <location>
        <begin position="562"/>
        <end position="571"/>
    </location>
</feature>
<evidence type="ECO:0000256" key="1">
    <source>
        <dbReference type="ARBA" id="ARBA00006249"/>
    </source>
</evidence>
<dbReference type="PANTHER" id="PTHR33938:SF8">
    <property type="entry name" value="CARBOXYLIC ESTER HYDROLASE"/>
    <property type="match status" value="1"/>
</dbReference>
<evidence type="ECO:0000256" key="5">
    <source>
        <dbReference type="ARBA" id="ARBA00022801"/>
    </source>
</evidence>
<dbReference type="Gene3D" id="3.40.50.1820">
    <property type="entry name" value="alpha/beta hydrolase"/>
    <property type="match status" value="1"/>
</dbReference>
<dbReference type="InterPro" id="IPR011118">
    <property type="entry name" value="Tannase/feruloyl_esterase"/>
</dbReference>
<dbReference type="GO" id="GO:0030600">
    <property type="term" value="F:feruloyl esterase activity"/>
    <property type="evidence" value="ECO:0007669"/>
    <property type="project" value="UniProtKB-ARBA"/>
</dbReference>
<sequence>MDSTQVNLGTPCGQLVAPSLPGAEVLGISSVEVHNYSFPAVAIFNAPAVTNLDFCNVSLSLRHTGADDTVYVDVWLPLQREDWNGRYQATGGGGLAAGMGPLIMSGQVADGYAASATDGGLTKNGTVDPQSGRWALREEDGRPDDDLQLNLAWRSIHDMAVVSKDVIRQFYGAGPDYSYWNGCSQGGRQGYAAAAKYPRDFDGILAVAPAIDLPSMVSSDYYPPVVLRNSAEIPPECILTEFQRAIVEACDPLDGVSDGLISTPESLERCSLEFDPDALVGKTIACDEDCVDRDPFAGWVKVPCRKTGEEVTITSNHADIVRKLLAGPHTADGKSRLWYGMAPGADFDALARVVVVTDPDDENHTRREVAPFVVAENWLKYFALRDPTYDMTEMTHDDYVHAHKMSVDRLTPLWGNRQLDLSEFSRSGGKLLTWFGLADEYITPFGMMRFREGLQETFGGPDAVDEWYRLFFAPGVGHCAGGVGPNPVDPLGALVSWVERNKAPDVLSAAKRTDEGVRVSRNLCRFPKKLVYKKGDVNDASSFTCEEEKEESLAGGGGDDNDDKRQRHEEL</sequence>
<dbReference type="AlphaFoldDB" id="A0A0D2DIN4"/>
<dbReference type="EMBL" id="KN847336">
    <property type="protein sequence ID" value="KIW42315.1"/>
    <property type="molecule type" value="Genomic_DNA"/>
</dbReference>
<dbReference type="PANTHER" id="PTHR33938">
    <property type="entry name" value="FERULOYL ESTERASE B-RELATED"/>
    <property type="match status" value="1"/>
</dbReference>
<evidence type="ECO:0000256" key="7">
    <source>
        <dbReference type="ARBA" id="ARBA00023157"/>
    </source>
</evidence>
<evidence type="ECO:0000313" key="10">
    <source>
        <dbReference type="EMBL" id="KIW42315.1"/>
    </source>
</evidence>
<dbReference type="GeneID" id="27357951"/>
<dbReference type="HOGENOM" id="CLU_014819_3_2_1"/>
<dbReference type="STRING" id="215243.A0A0D2DIN4"/>
<accession>A0A0D2DIN4</accession>
<evidence type="ECO:0000256" key="6">
    <source>
        <dbReference type="ARBA" id="ARBA00022837"/>
    </source>
</evidence>
<evidence type="ECO:0000256" key="4">
    <source>
        <dbReference type="ARBA" id="ARBA00022729"/>
    </source>
</evidence>
<dbReference type="SUPFAM" id="SSF53474">
    <property type="entry name" value="alpha/beta-Hydrolases"/>
    <property type="match status" value="1"/>
</dbReference>
<evidence type="ECO:0000256" key="3">
    <source>
        <dbReference type="ARBA" id="ARBA00022723"/>
    </source>
</evidence>
<keyword evidence="3" id="KW-0479">Metal-binding</keyword>
<organism evidence="10 11">
    <name type="scientific">Exophiala oligosperma</name>
    <dbReference type="NCBI Taxonomy" id="215243"/>
    <lineage>
        <taxon>Eukaryota</taxon>
        <taxon>Fungi</taxon>
        <taxon>Dikarya</taxon>
        <taxon>Ascomycota</taxon>
        <taxon>Pezizomycotina</taxon>
        <taxon>Eurotiomycetes</taxon>
        <taxon>Chaetothyriomycetidae</taxon>
        <taxon>Chaetothyriales</taxon>
        <taxon>Herpotrichiellaceae</taxon>
        <taxon>Exophiala</taxon>
    </lineage>
</organism>
<feature type="region of interest" description="Disordered" evidence="9">
    <location>
        <begin position="543"/>
        <end position="571"/>
    </location>
</feature>
<reference evidence="10 11" key="1">
    <citation type="submission" date="2015-01" db="EMBL/GenBank/DDBJ databases">
        <title>The Genome Sequence of Exophiala oligosperma CBS72588.</title>
        <authorList>
            <consortium name="The Broad Institute Genomics Platform"/>
            <person name="Cuomo C."/>
            <person name="de Hoog S."/>
            <person name="Gorbushina A."/>
            <person name="Stielow B."/>
            <person name="Teixiera M."/>
            <person name="Abouelleil A."/>
            <person name="Chapman S.B."/>
            <person name="Priest M."/>
            <person name="Young S.K."/>
            <person name="Wortman J."/>
            <person name="Nusbaum C."/>
            <person name="Birren B."/>
        </authorList>
    </citation>
    <scope>NUCLEOTIDE SEQUENCE [LARGE SCALE GENOMIC DNA]</scope>
    <source>
        <strain evidence="10 11">CBS 72588</strain>
    </source>
</reference>
<dbReference type="Proteomes" id="UP000053342">
    <property type="component" value="Unassembled WGS sequence"/>
</dbReference>
<dbReference type="InterPro" id="IPR029058">
    <property type="entry name" value="AB_hydrolase_fold"/>
</dbReference>
<keyword evidence="7" id="KW-1015">Disulfide bond</keyword>